<organism evidence="2 3">
    <name type="scientific">Nepenthes gracilis</name>
    <name type="common">Slender pitcher plant</name>
    <dbReference type="NCBI Taxonomy" id="150966"/>
    <lineage>
        <taxon>Eukaryota</taxon>
        <taxon>Viridiplantae</taxon>
        <taxon>Streptophyta</taxon>
        <taxon>Embryophyta</taxon>
        <taxon>Tracheophyta</taxon>
        <taxon>Spermatophyta</taxon>
        <taxon>Magnoliopsida</taxon>
        <taxon>eudicotyledons</taxon>
        <taxon>Gunneridae</taxon>
        <taxon>Pentapetalae</taxon>
        <taxon>Caryophyllales</taxon>
        <taxon>Nepenthaceae</taxon>
        <taxon>Nepenthes</taxon>
    </lineage>
</organism>
<keyword evidence="3" id="KW-1185">Reference proteome</keyword>
<dbReference type="Proteomes" id="UP001279734">
    <property type="component" value="Unassembled WGS sequence"/>
</dbReference>
<evidence type="ECO:0000256" key="1">
    <source>
        <dbReference type="SAM" id="MobiDB-lite"/>
    </source>
</evidence>
<accession>A0AAD3RWE9</accession>
<dbReference type="AlphaFoldDB" id="A0AAD3RWE9"/>
<dbReference type="EMBL" id="BSYO01000001">
    <property type="protein sequence ID" value="GMH00092.1"/>
    <property type="molecule type" value="Genomic_DNA"/>
</dbReference>
<reference evidence="2" key="1">
    <citation type="submission" date="2023-05" db="EMBL/GenBank/DDBJ databases">
        <title>Nepenthes gracilis genome sequencing.</title>
        <authorList>
            <person name="Fukushima K."/>
        </authorList>
    </citation>
    <scope>NUCLEOTIDE SEQUENCE</scope>
    <source>
        <strain evidence="2">SING2019-196</strain>
    </source>
</reference>
<evidence type="ECO:0000313" key="2">
    <source>
        <dbReference type="EMBL" id="GMH00092.1"/>
    </source>
</evidence>
<proteinExistence type="predicted"/>
<protein>
    <submittedName>
        <fullName evidence="2">Uncharacterized protein</fullName>
    </submittedName>
</protein>
<gene>
    <name evidence="2" type="ORF">Nepgr_001931</name>
</gene>
<sequence>MGFQCALVRTGWKQGATGPGLWFEQQETQRAARGLAAGHPVQVERRERPPPMAQVRAVLCSMTQRRKPNTGTRSQCTRAAAEHRNRTTKAQPFHSGEPGTGRPRTERMNDRKDRQHTWGSPANGIDGEEKSTD</sequence>
<feature type="region of interest" description="Disordered" evidence="1">
    <location>
        <begin position="32"/>
        <end position="133"/>
    </location>
</feature>
<feature type="compositionally biased region" description="Basic and acidic residues" evidence="1">
    <location>
        <begin position="103"/>
        <end position="116"/>
    </location>
</feature>
<comment type="caution">
    <text evidence="2">The sequence shown here is derived from an EMBL/GenBank/DDBJ whole genome shotgun (WGS) entry which is preliminary data.</text>
</comment>
<name>A0AAD3RWE9_NEPGR</name>
<evidence type="ECO:0000313" key="3">
    <source>
        <dbReference type="Proteomes" id="UP001279734"/>
    </source>
</evidence>